<gene>
    <name evidence="1" type="ORF">M8C21_003596</name>
</gene>
<dbReference type="AlphaFoldDB" id="A0AAD5GKT1"/>
<sequence length="85" mass="9410">SLSLSHSLSLSKTTTISAALSSTEPPSPSANEYRRLERKPPVTAALFAANTIIYLRPSFLHQVIPPVDDVYFNAYLILKMVSRTF</sequence>
<name>A0AAD5GKT1_AMBAR</name>
<feature type="non-terminal residue" evidence="1">
    <location>
        <position position="85"/>
    </location>
</feature>
<proteinExistence type="predicted"/>
<evidence type="ECO:0000313" key="2">
    <source>
        <dbReference type="Proteomes" id="UP001206925"/>
    </source>
</evidence>
<organism evidence="1 2">
    <name type="scientific">Ambrosia artemisiifolia</name>
    <name type="common">Common ragweed</name>
    <dbReference type="NCBI Taxonomy" id="4212"/>
    <lineage>
        <taxon>Eukaryota</taxon>
        <taxon>Viridiplantae</taxon>
        <taxon>Streptophyta</taxon>
        <taxon>Embryophyta</taxon>
        <taxon>Tracheophyta</taxon>
        <taxon>Spermatophyta</taxon>
        <taxon>Magnoliopsida</taxon>
        <taxon>eudicotyledons</taxon>
        <taxon>Gunneridae</taxon>
        <taxon>Pentapetalae</taxon>
        <taxon>asterids</taxon>
        <taxon>campanulids</taxon>
        <taxon>Asterales</taxon>
        <taxon>Asteraceae</taxon>
        <taxon>Asteroideae</taxon>
        <taxon>Heliantheae alliance</taxon>
        <taxon>Heliantheae</taxon>
        <taxon>Ambrosia</taxon>
    </lineage>
</organism>
<comment type="caution">
    <text evidence="1">The sequence shown here is derived from an EMBL/GenBank/DDBJ whole genome shotgun (WGS) entry which is preliminary data.</text>
</comment>
<dbReference type="Proteomes" id="UP001206925">
    <property type="component" value="Unassembled WGS sequence"/>
</dbReference>
<dbReference type="EMBL" id="JAMZMK010007765">
    <property type="protein sequence ID" value="KAI7743248.1"/>
    <property type="molecule type" value="Genomic_DNA"/>
</dbReference>
<reference evidence="1" key="1">
    <citation type="submission" date="2022-06" db="EMBL/GenBank/DDBJ databases">
        <title>Uncovering the hologenomic basis of an extraordinary plant invasion.</title>
        <authorList>
            <person name="Bieker V.C."/>
            <person name="Martin M.D."/>
            <person name="Gilbert T."/>
            <person name="Hodgins K."/>
            <person name="Battlay P."/>
            <person name="Petersen B."/>
            <person name="Wilson J."/>
        </authorList>
    </citation>
    <scope>NUCLEOTIDE SEQUENCE</scope>
    <source>
        <strain evidence="1">AA19_3_7</strain>
        <tissue evidence="1">Leaf</tissue>
    </source>
</reference>
<keyword evidence="2" id="KW-1185">Reference proteome</keyword>
<protein>
    <submittedName>
        <fullName evidence="1">Uncharacterized protein</fullName>
    </submittedName>
</protein>
<accession>A0AAD5GKT1</accession>
<evidence type="ECO:0000313" key="1">
    <source>
        <dbReference type="EMBL" id="KAI7743248.1"/>
    </source>
</evidence>